<feature type="domain" description="Fumarase C C-terminal" evidence="3">
    <location>
        <begin position="412"/>
        <end position="457"/>
    </location>
</feature>
<dbReference type="PANTHER" id="PTHR42696:SF2">
    <property type="entry name" value="ASPARTATE AMMONIA-LYASE"/>
    <property type="match status" value="1"/>
</dbReference>
<reference evidence="5" key="1">
    <citation type="submission" date="2015-08" db="EMBL/GenBank/DDBJ databases">
        <title>Fjat-10028 dsm 16317.</title>
        <authorList>
            <person name="Liu B."/>
            <person name="Wang J."/>
            <person name="Zhu Y."/>
            <person name="Liu G."/>
            <person name="Chen Q."/>
            <person name="Chen Z."/>
            <person name="Lan J."/>
            <person name="Che J."/>
            <person name="Ge C."/>
            <person name="Shi H."/>
            <person name="Pan Z."/>
            <person name="Liu X."/>
        </authorList>
    </citation>
    <scope>NUCLEOTIDE SEQUENCE [LARGE SCALE GENOMIC DNA]</scope>
    <source>
        <strain evidence="5">DSM 16317</strain>
    </source>
</reference>
<dbReference type="PRINTS" id="PR00149">
    <property type="entry name" value="FUMRATELYASE"/>
</dbReference>
<dbReference type="OrthoDB" id="9802809at2"/>
<dbReference type="NCBIfam" id="NF008909">
    <property type="entry name" value="PRK12273.1"/>
    <property type="match status" value="1"/>
</dbReference>
<feature type="domain" description="Fumarate lyase N-terminal" evidence="2">
    <location>
        <begin position="9"/>
        <end position="339"/>
    </location>
</feature>
<protein>
    <submittedName>
        <fullName evidence="4">Aspartate ammonia-lyase</fullName>
    </submittedName>
</protein>
<dbReference type="GO" id="GO:0006099">
    <property type="term" value="P:tricarboxylic acid cycle"/>
    <property type="evidence" value="ECO:0007669"/>
    <property type="project" value="InterPro"/>
</dbReference>
<dbReference type="InterPro" id="IPR024083">
    <property type="entry name" value="Fumarase/histidase_N"/>
</dbReference>
<keyword evidence="1 4" id="KW-0456">Lyase</keyword>
<dbReference type="Pfam" id="PF00206">
    <property type="entry name" value="Lyase_1"/>
    <property type="match status" value="1"/>
</dbReference>
<keyword evidence="5" id="KW-1185">Reference proteome</keyword>
<evidence type="ECO:0000313" key="5">
    <source>
        <dbReference type="Proteomes" id="UP000036867"/>
    </source>
</evidence>
<dbReference type="InterPro" id="IPR022761">
    <property type="entry name" value="Fumarate_lyase_N"/>
</dbReference>
<dbReference type="FunFam" id="1.20.200.10:FF:000001">
    <property type="entry name" value="Fumarate hydratase, mitochondrial"/>
    <property type="match status" value="1"/>
</dbReference>
<evidence type="ECO:0000259" key="3">
    <source>
        <dbReference type="Pfam" id="PF10415"/>
    </source>
</evidence>
<dbReference type="GO" id="GO:0005829">
    <property type="term" value="C:cytosol"/>
    <property type="evidence" value="ECO:0007669"/>
    <property type="project" value="TreeGrafter"/>
</dbReference>
<dbReference type="SUPFAM" id="SSF48557">
    <property type="entry name" value="L-aspartase-like"/>
    <property type="match status" value="1"/>
</dbReference>
<dbReference type="InterPro" id="IPR018951">
    <property type="entry name" value="Fumarase_C_C"/>
</dbReference>
<dbReference type="EMBL" id="LILB01000001">
    <property type="protein sequence ID" value="KOO51604.1"/>
    <property type="molecule type" value="Genomic_DNA"/>
</dbReference>
<proteinExistence type="predicted"/>
<dbReference type="InterPro" id="IPR000362">
    <property type="entry name" value="Fumarate_lyase_fam"/>
</dbReference>
<accession>A0A0M0LKN5</accession>
<dbReference type="InterPro" id="IPR051546">
    <property type="entry name" value="Aspartate_Ammonia-Lyase"/>
</dbReference>
<name>A0A0M0LKN5_9BACL</name>
<dbReference type="PATRIC" id="fig|263475.3.peg.1146"/>
<evidence type="ECO:0000256" key="1">
    <source>
        <dbReference type="ARBA" id="ARBA00023239"/>
    </source>
</evidence>
<dbReference type="RefSeq" id="WP_053415748.1">
    <property type="nucleotide sequence ID" value="NZ_LILB01000001.1"/>
</dbReference>
<evidence type="ECO:0000313" key="4">
    <source>
        <dbReference type="EMBL" id="KOO51604.1"/>
    </source>
</evidence>
<dbReference type="AlphaFoldDB" id="A0A0M0LKN5"/>
<dbReference type="Gene3D" id="1.20.200.10">
    <property type="entry name" value="Fumarase/aspartase (Central domain)"/>
    <property type="match status" value="1"/>
</dbReference>
<dbReference type="InterPro" id="IPR008948">
    <property type="entry name" value="L-Aspartase-like"/>
</dbReference>
<dbReference type="PANTHER" id="PTHR42696">
    <property type="entry name" value="ASPARTATE AMMONIA-LYASE"/>
    <property type="match status" value="1"/>
</dbReference>
<dbReference type="STRING" id="263475.AMD00_03810"/>
<gene>
    <name evidence="4" type="ORF">AMD00_03810</name>
</gene>
<dbReference type="FunFam" id="1.10.275.10:FF:000001">
    <property type="entry name" value="Fumarate hydratase, mitochondrial"/>
    <property type="match status" value="1"/>
</dbReference>
<dbReference type="Gene3D" id="1.10.40.30">
    <property type="entry name" value="Fumarase/aspartase (C-terminal domain)"/>
    <property type="match status" value="1"/>
</dbReference>
<dbReference type="Proteomes" id="UP000036867">
    <property type="component" value="Unassembled WGS sequence"/>
</dbReference>
<dbReference type="GeneID" id="301135231"/>
<comment type="caution">
    <text evidence="4">The sequence shown here is derived from an EMBL/GenBank/DDBJ whole genome shotgun (WGS) entry which is preliminary data.</text>
</comment>
<dbReference type="PROSITE" id="PS00163">
    <property type="entry name" value="FUMARATE_LYASES"/>
    <property type="match status" value="1"/>
</dbReference>
<sequence>MRIEEDLIGKMAIDQDVYYGIQTVRACQNFSISGRTIELYPHLIKAMAYIKKAAAMSNYSVGALDEKKKDAICQATDDVLNGQMKDQFPVDIYQAGGGVSINMNINEVIANRANELLTGHKGYDCIHPNEHVNMSQSTNDVLPSAMKMACYFYIEDLLISLNNIERTLANKTDEFSNVVKIARTCLQDAVPITLGQQFSGYHSFIRRQIEDIKKLQKECLSIVIGATAVGTGIGAAAGYIDKMYEYLPVVSSLSIYKEENFFDGLQNADIYIKFSAYLKGLSSGLSKLSNDLRLLSSGPRAGFAEIILPAVQPGSSIMPGKINPCMPEMVMQVCFDVYGNDQAITFAVDRGELDLNIWEPIILKNLFESFSLLTNAITLFTEKCLDGIKANKTICMNNAEKSLSLSVIISSLFGYKVANEVVVKAFEKSLTIKEVAIDMGLLNEEDASKFLNPENLTDFMKMQDLLNSKGNHF</sequence>
<dbReference type="GO" id="GO:0006531">
    <property type="term" value="P:aspartate metabolic process"/>
    <property type="evidence" value="ECO:0007669"/>
    <property type="project" value="TreeGrafter"/>
</dbReference>
<dbReference type="GO" id="GO:0008797">
    <property type="term" value="F:aspartate ammonia-lyase activity"/>
    <property type="evidence" value="ECO:0007669"/>
    <property type="project" value="TreeGrafter"/>
</dbReference>
<organism evidence="4 5">
    <name type="scientific">Viridibacillus arvi</name>
    <dbReference type="NCBI Taxonomy" id="263475"/>
    <lineage>
        <taxon>Bacteria</taxon>
        <taxon>Bacillati</taxon>
        <taxon>Bacillota</taxon>
        <taxon>Bacilli</taxon>
        <taxon>Bacillales</taxon>
        <taxon>Caryophanaceae</taxon>
        <taxon>Viridibacillus</taxon>
    </lineage>
</organism>
<dbReference type="InterPro" id="IPR020557">
    <property type="entry name" value="Fumarate_lyase_CS"/>
</dbReference>
<dbReference type="Pfam" id="PF10415">
    <property type="entry name" value="FumaraseC_C"/>
    <property type="match status" value="1"/>
</dbReference>
<dbReference type="Gene3D" id="1.10.275.10">
    <property type="entry name" value="Fumarase/aspartase (N-terminal domain)"/>
    <property type="match status" value="1"/>
</dbReference>
<evidence type="ECO:0000259" key="2">
    <source>
        <dbReference type="Pfam" id="PF00206"/>
    </source>
</evidence>